<sequence length="1279" mass="138191">MGEWHRSKRRRLNCFVDIEAEQSGSEDLTDDDGEEETGDGEWDGLYHAYGGRAGGDDDDFINDDSSSSDSDESLDDAGTGRTGNSNTHLAHILTDRSRHLGSPNAAPARNGDDNDDVSSSDSDSSWGSSSHTDSESSQEEPDTLHDIVKMTLAEFEPLWRFRCTAGKERIVAAKLQSYSSHLDHSVHHLTLSFVSYHGLPGWVYVAGQHRSPELCRWIAGLSAYVTHSAHTDLNGSLISESINHHPASFSLTGGISFPSSASPGSSRRPVRDPKLFRRWVRVVGGKHNGEIGYALGMGHVASSVKRVKVLLVPRISLSRLTSSPSASCSSSSPPSSLSPRTVDASNSGAGGSSRKRRRRSLAASFLATAELPPHRLFNPAEIRSAYGQDSMIPVKRCEHGYRFQGDRYQNGLLVERLRAEQLQVIGDDLKEVRPNDNIAAYASTSMPAPALGSNSLTNPATTLNTIPFHLYQLFRRSGHHEIPDEMKYFPRIREWVFDEGDRVAVICRGRVESTSTVSVGDVLRSLANGQVEVDFGVGPGGSSRYIETGTTSQHVKATVYAGHQAIPWWKLAKVFEVGDYVKVVGGVNEGSSGWVVSSNNGRSSGVSSSPSSALSGRGRSRAVGSDIGMGMSQVEVIEKTAPGAVVSPVGDSDGLKSFFVHPNLLKSVPIPAEFSLILNNTSPSTSTFSFSGSGLRSGSVFRPDIFSSYNGATVLIVDPRRPEYGKQATIIDIYRECSVATKRLWVKVAVEITDHGALMRNGLVGMPSQRVELDYFGVVDLRTRKLLHEVYPATGQLHPLRGVTVPWIGVNVTIIQAHSDKGKHAVVRDVVPIAVLGPPPPTTSSHKEGKVDVVEYPSGLRLTVELSGYTAGRTNSRLNLDYYRVATEDKATRGMLKWLHEVYKLTPEQIRAGFRPRSVLEARKYNSRIPEGDIPLPPLVLSYSISELARMMGRTDSTTHTCTDHGPTAGTVSSFPSTPSTASSRSTVSPSSSRSSSTGVSSAASSPSSLSLMSSSSALFPPSSASGLPPFPSVPLPACSRCSSPSIAGAPSSKPSCPYSNAASGDPQSPQCPFSSPNEGNSAIPSATSSGRALSSVASFGASSRASSVSSDSSSISLGSTEPDISGHWILDPRLRGKKIAATAHGGGYINKDVTVIPTTSDDGEAHIVREFYNKRYSIQSRWLYPQHPNGARYNGLMVIIGGEHVGKYVRRYNHTRFNSVYVEVVEHVEGRRDIPTGERLVLEVHDLCMAFETMKDRHLNHEVLKARRDPFYRTHRKG</sequence>
<evidence type="ECO:0000256" key="1">
    <source>
        <dbReference type="SAM" id="MobiDB-lite"/>
    </source>
</evidence>
<feature type="region of interest" description="Disordered" evidence="1">
    <location>
        <begin position="321"/>
        <end position="359"/>
    </location>
</feature>
<dbReference type="AlphaFoldDB" id="A0A8H5GHW0"/>
<reference evidence="2 3" key="1">
    <citation type="journal article" date="2020" name="ISME J.">
        <title>Uncovering the hidden diversity of litter-decomposition mechanisms in mushroom-forming fungi.</title>
        <authorList>
            <person name="Floudas D."/>
            <person name="Bentzer J."/>
            <person name="Ahren D."/>
            <person name="Johansson T."/>
            <person name="Persson P."/>
            <person name="Tunlid A."/>
        </authorList>
    </citation>
    <scope>NUCLEOTIDE SEQUENCE [LARGE SCALE GENOMIC DNA]</scope>
    <source>
        <strain evidence="2 3">CBS 291.85</strain>
    </source>
</reference>
<evidence type="ECO:0000313" key="2">
    <source>
        <dbReference type="EMBL" id="KAF5365084.1"/>
    </source>
</evidence>
<feature type="region of interest" description="Disordered" evidence="1">
    <location>
        <begin position="19"/>
        <end position="142"/>
    </location>
</feature>
<protein>
    <submittedName>
        <fullName evidence="2">Uncharacterized protein</fullName>
    </submittedName>
</protein>
<evidence type="ECO:0000313" key="3">
    <source>
        <dbReference type="Proteomes" id="UP000559256"/>
    </source>
</evidence>
<feature type="region of interest" description="Disordered" evidence="1">
    <location>
        <begin position="1053"/>
        <end position="1088"/>
    </location>
</feature>
<dbReference type="SUPFAM" id="SSF50104">
    <property type="entry name" value="Translation proteins SH3-like domain"/>
    <property type="match status" value="1"/>
</dbReference>
<dbReference type="Proteomes" id="UP000559256">
    <property type="component" value="Unassembled WGS sequence"/>
</dbReference>
<gene>
    <name evidence="2" type="ORF">D9758_010988</name>
</gene>
<feature type="compositionally biased region" description="Acidic residues" evidence="1">
    <location>
        <begin position="27"/>
        <end position="42"/>
    </location>
</feature>
<feature type="compositionally biased region" description="Low complexity" evidence="1">
    <location>
        <begin position="119"/>
        <end position="131"/>
    </location>
</feature>
<comment type="caution">
    <text evidence="2">The sequence shown here is derived from an EMBL/GenBank/DDBJ whole genome shotgun (WGS) entry which is preliminary data.</text>
</comment>
<dbReference type="InterPro" id="IPR008991">
    <property type="entry name" value="Translation_prot_SH3-like_sf"/>
</dbReference>
<name>A0A8H5GHW0_9AGAR</name>
<feature type="region of interest" description="Disordered" evidence="1">
    <location>
        <begin position="955"/>
        <end position="1007"/>
    </location>
</feature>
<keyword evidence="3" id="KW-1185">Reference proteome</keyword>
<accession>A0A8H5GHW0</accession>
<feature type="region of interest" description="Disordered" evidence="1">
    <location>
        <begin position="595"/>
        <end position="621"/>
    </location>
</feature>
<dbReference type="EMBL" id="JAACJM010000029">
    <property type="protein sequence ID" value="KAF5365084.1"/>
    <property type="molecule type" value="Genomic_DNA"/>
</dbReference>
<feature type="compositionally biased region" description="Low complexity" evidence="1">
    <location>
        <begin position="970"/>
        <end position="1007"/>
    </location>
</feature>
<proteinExistence type="predicted"/>
<feature type="compositionally biased region" description="Low complexity" evidence="1">
    <location>
        <begin position="321"/>
        <end position="347"/>
    </location>
</feature>
<dbReference type="OrthoDB" id="3048815at2759"/>
<organism evidence="2 3">
    <name type="scientific">Tetrapyrgos nigripes</name>
    <dbReference type="NCBI Taxonomy" id="182062"/>
    <lineage>
        <taxon>Eukaryota</taxon>
        <taxon>Fungi</taxon>
        <taxon>Dikarya</taxon>
        <taxon>Basidiomycota</taxon>
        <taxon>Agaricomycotina</taxon>
        <taxon>Agaricomycetes</taxon>
        <taxon>Agaricomycetidae</taxon>
        <taxon>Agaricales</taxon>
        <taxon>Marasmiineae</taxon>
        <taxon>Marasmiaceae</taxon>
        <taxon>Tetrapyrgos</taxon>
    </lineage>
</organism>